<dbReference type="SUPFAM" id="SSF75011">
    <property type="entry name" value="3-carboxy-cis,cis-mucoante lactonizing enzyme"/>
    <property type="match status" value="1"/>
</dbReference>
<dbReference type="PANTHER" id="PTHR47572">
    <property type="entry name" value="LIPOPROTEIN-RELATED"/>
    <property type="match status" value="1"/>
</dbReference>
<reference evidence="3" key="1">
    <citation type="submission" date="2023-08" db="EMBL/GenBank/DDBJ databases">
        <authorList>
            <person name="Audoor S."/>
            <person name="Bilcke G."/>
        </authorList>
    </citation>
    <scope>NUCLEOTIDE SEQUENCE</scope>
</reference>
<evidence type="ECO:0000256" key="1">
    <source>
        <dbReference type="SAM" id="MobiDB-lite"/>
    </source>
</evidence>
<dbReference type="InterPro" id="IPR011042">
    <property type="entry name" value="6-blade_b-propeller_TolB-like"/>
</dbReference>
<dbReference type="Proteomes" id="UP001295423">
    <property type="component" value="Unassembled WGS sequence"/>
</dbReference>
<keyword evidence="4" id="KW-1185">Reference proteome</keyword>
<accession>A0AAD2CY11</accession>
<feature type="transmembrane region" description="Helical" evidence="2">
    <location>
        <begin position="20"/>
        <end position="36"/>
    </location>
</feature>
<sequence>MADSSKSGLSKLKGISIKPSLAWCFVFFPALWYYGLTRLHSLGLFSSSSFGTAMETSLVGVFDCQKLKDASIVYYNHRNCEELSNNPAGVPLKYPLYLVRDDFRNVVATTWKHDEELGRGFLLISTSYGSGKIWQWETGGGPIPIGKTLSMIRSGCRSNIVKNCTTDPAVGSGGIVVDTLHEPPRLIVAEWGEGRIVRLEENGARTPLIIQIPVDQPNVAVSAEVVESDENEESTHTEMETESSPSTRRLERPYKLLLTPFADLLVLDNDSSNNSDGDDFLWHLPQIHKIPGLESLPASRKAHAWDRLNYNSSNHHKKGITMGTVSTSSHGATTTAPTSAPEDDGMPQKILQSSQLGGMALVPKNWLQIYVTMKQGDSVVVITLALDEEDGEDENDDDDDVVAEQQTKATSKSERQSSIYLDYSQHASKPGPIEVDEEGNLYLVVDDGILMVSPTGGILGKISIPDLSFVDMTLGEDRFLYLTTETKLYRLRVQNKNLSVPTDMVKQK</sequence>
<dbReference type="SUPFAM" id="SSF63829">
    <property type="entry name" value="Calcium-dependent phosphotriesterase"/>
    <property type="match status" value="1"/>
</dbReference>
<feature type="compositionally biased region" description="Polar residues" evidence="1">
    <location>
        <begin position="323"/>
        <end position="338"/>
    </location>
</feature>
<dbReference type="AlphaFoldDB" id="A0AAD2CY11"/>
<feature type="region of interest" description="Disordered" evidence="1">
    <location>
        <begin position="389"/>
        <end position="417"/>
    </location>
</feature>
<gene>
    <name evidence="3" type="ORF">CYCCA115_LOCUS10500</name>
</gene>
<dbReference type="Gene3D" id="2.120.10.30">
    <property type="entry name" value="TolB, C-terminal domain"/>
    <property type="match status" value="1"/>
</dbReference>
<name>A0AAD2CY11_9STRA</name>
<proteinExistence type="predicted"/>
<comment type="caution">
    <text evidence="3">The sequence shown here is derived from an EMBL/GenBank/DDBJ whole genome shotgun (WGS) entry which is preliminary data.</text>
</comment>
<dbReference type="EMBL" id="CAKOGP040001668">
    <property type="protein sequence ID" value="CAJ1946356.1"/>
    <property type="molecule type" value="Genomic_DNA"/>
</dbReference>
<feature type="region of interest" description="Disordered" evidence="1">
    <location>
        <begin position="226"/>
        <end position="251"/>
    </location>
</feature>
<evidence type="ECO:0000313" key="3">
    <source>
        <dbReference type="EMBL" id="CAJ1946356.1"/>
    </source>
</evidence>
<keyword evidence="2" id="KW-0812">Transmembrane</keyword>
<keyword evidence="2" id="KW-1133">Transmembrane helix</keyword>
<keyword evidence="2" id="KW-0472">Membrane</keyword>
<feature type="compositionally biased region" description="Acidic residues" evidence="1">
    <location>
        <begin position="389"/>
        <end position="402"/>
    </location>
</feature>
<dbReference type="PANTHER" id="PTHR47572:SF4">
    <property type="entry name" value="LACTONASE DRP35"/>
    <property type="match status" value="1"/>
</dbReference>
<evidence type="ECO:0000313" key="4">
    <source>
        <dbReference type="Proteomes" id="UP001295423"/>
    </source>
</evidence>
<protein>
    <submittedName>
        <fullName evidence="3">Uncharacterized protein</fullName>
    </submittedName>
</protein>
<evidence type="ECO:0000256" key="2">
    <source>
        <dbReference type="SAM" id="Phobius"/>
    </source>
</evidence>
<feature type="region of interest" description="Disordered" evidence="1">
    <location>
        <begin position="323"/>
        <end position="345"/>
    </location>
</feature>
<organism evidence="3 4">
    <name type="scientific">Cylindrotheca closterium</name>
    <dbReference type="NCBI Taxonomy" id="2856"/>
    <lineage>
        <taxon>Eukaryota</taxon>
        <taxon>Sar</taxon>
        <taxon>Stramenopiles</taxon>
        <taxon>Ochrophyta</taxon>
        <taxon>Bacillariophyta</taxon>
        <taxon>Bacillariophyceae</taxon>
        <taxon>Bacillariophycidae</taxon>
        <taxon>Bacillariales</taxon>
        <taxon>Bacillariaceae</taxon>
        <taxon>Cylindrotheca</taxon>
    </lineage>
</organism>
<dbReference type="InterPro" id="IPR051262">
    <property type="entry name" value="SMP-30/CGR1_Lactonase"/>
</dbReference>